<feature type="transmembrane region" description="Helical" evidence="8">
    <location>
        <begin position="110"/>
        <end position="127"/>
    </location>
</feature>
<feature type="transmembrane region" description="Helical" evidence="8">
    <location>
        <begin position="87"/>
        <end position="104"/>
    </location>
</feature>
<keyword evidence="11" id="KW-1185">Reference proteome</keyword>
<keyword evidence="5" id="KW-0571">Peptide transport</keyword>
<gene>
    <name evidence="10" type="ORF">SAMN05660236_4265</name>
</gene>
<dbReference type="Gene3D" id="1.20.1250.20">
    <property type="entry name" value="MFS general substrate transporter like domains"/>
    <property type="match status" value="1"/>
</dbReference>
<dbReference type="STRING" id="688867.SAMN05660236_4265"/>
<evidence type="ECO:0000256" key="4">
    <source>
        <dbReference type="ARBA" id="ARBA00022692"/>
    </source>
</evidence>
<dbReference type="AlphaFoldDB" id="A0A1T5M431"/>
<feature type="transmembrane region" description="Helical" evidence="8">
    <location>
        <begin position="366"/>
        <end position="388"/>
    </location>
</feature>
<dbReference type="GO" id="GO:0015833">
    <property type="term" value="P:peptide transport"/>
    <property type="evidence" value="ECO:0007669"/>
    <property type="project" value="UniProtKB-KW"/>
</dbReference>
<dbReference type="OrthoDB" id="9772725at2"/>
<keyword evidence="6 8" id="KW-1133">Transmembrane helix</keyword>
<evidence type="ECO:0000256" key="5">
    <source>
        <dbReference type="ARBA" id="ARBA00022856"/>
    </source>
</evidence>
<proteinExistence type="predicted"/>
<feature type="transmembrane region" description="Helical" evidence="8">
    <location>
        <begin position="469"/>
        <end position="487"/>
    </location>
</feature>
<feature type="transmembrane region" description="Helical" evidence="8">
    <location>
        <begin position="251"/>
        <end position="273"/>
    </location>
</feature>
<dbReference type="InterPro" id="IPR020846">
    <property type="entry name" value="MFS_dom"/>
</dbReference>
<dbReference type="GO" id="GO:0005886">
    <property type="term" value="C:plasma membrane"/>
    <property type="evidence" value="ECO:0007669"/>
    <property type="project" value="UniProtKB-SubCell"/>
</dbReference>
<dbReference type="GO" id="GO:1904680">
    <property type="term" value="F:peptide transmembrane transporter activity"/>
    <property type="evidence" value="ECO:0007669"/>
    <property type="project" value="InterPro"/>
</dbReference>
<evidence type="ECO:0000256" key="1">
    <source>
        <dbReference type="ARBA" id="ARBA00004651"/>
    </source>
</evidence>
<dbReference type="Proteomes" id="UP000190961">
    <property type="component" value="Unassembled WGS sequence"/>
</dbReference>
<dbReference type="PANTHER" id="PTHR23517:SF15">
    <property type="entry name" value="PROTON-DEPENDENT OLIGOPEPTIDE FAMILY TRANSPORT PROTEIN"/>
    <property type="match status" value="1"/>
</dbReference>
<feature type="transmembrane region" description="Helical" evidence="8">
    <location>
        <begin position="56"/>
        <end position="75"/>
    </location>
</feature>
<feature type="transmembrane region" description="Helical" evidence="8">
    <location>
        <begin position="428"/>
        <end position="449"/>
    </location>
</feature>
<sequence>MSSDKTFFGHPRGLATLFFTEMWERFSYYGMRALLLLFMVASVEEGGMGLDDKTGGAIYGLYTMFVYLLALPGGWLADKFFGLRKSIFYGGCIIALGHICLALPTTETFFIGLLLITIGTGLLKPNISSMVGEIYPPEEQVRRDAGFSIFFMGINSGALISPIIVGYLGENINWHYGFAAAGVGMIFGLIQFKITEKYLGTAGLEPTRLPNAAQQQKRDNTIRAGLWIAALSLAAFVTSLLMGIITINPVVFAEASGIVIGISVLIYFVYVFLFEKLNTDEKRKVFAIFLMFLITTAFYAGYEGQGSSLNLFADRYTQRVFGTFTMPASWLQSAPPFFVILFVPVFTWLWFSLAKRKLNPTTPVKMALGLIFMGLGYLVMIGASDIVIAGGKPLPTWLIVTYMFHTFGEICLYPIGLSGVTKLSPKRLVGQMMGVFFMALALGNLFAGIYAGEFNDEAITANPSLLTDLFGLIVKIMFVGGLIVIVFSKPIRKLMGNIQ</sequence>
<evidence type="ECO:0000256" key="6">
    <source>
        <dbReference type="ARBA" id="ARBA00022989"/>
    </source>
</evidence>
<feature type="domain" description="Major facilitator superfamily (MFS) profile" evidence="9">
    <location>
        <begin position="16"/>
        <end position="492"/>
    </location>
</feature>
<dbReference type="Pfam" id="PF00854">
    <property type="entry name" value="PTR2"/>
    <property type="match status" value="1"/>
</dbReference>
<feature type="transmembrane region" description="Helical" evidence="8">
    <location>
        <begin position="26"/>
        <end position="44"/>
    </location>
</feature>
<evidence type="ECO:0000256" key="7">
    <source>
        <dbReference type="ARBA" id="ARBA00023136"/>
    </source>
</evidence>
<name>A0A1T5M431_9BACT</name>
<organism evidence="10 11">
    <name type="scientific">Ohtaekwangia koreensis</name>
    <dbReference type="NCBI Taxonomy" id="688867"/>
    <lineage>
        <taxon>Bacteria</taxon>
        <taxon>Pseudomonadati</taxon>
        <taxon>Bacteroidota</taxon>
        <taxon>Cytophagia</taxon>
        <taxon>Cytophagales</taxon>
        <taxon>Fulvivirgaceae</taxon>
        <taxon>Ohtaekwangia</taxon>
    </lineage>
</organism>
<evidence type="ECO:0000259" key="9">
    <source>
        <dbReference type="PROSITE" id="PS50850"/>
    </source>
</evidence>
<reference evidence="10 11" key="1">
    <citation type="submission" date="2017-02" db="EMBL/GenBank/DDBJ databases">
        <authorList>
            <person name="Peterson S.W."/>
        </authorList>
    </citation>
    <scope>NUCLEOTIDE SEQUENCE [LARGE SCALE GENOMIC DNA]</scope>
    <source>
        <strain evidence="10 11">DSM 25262</strain>
    </source>
</reference>
<keyword evidence="7 8" id="KW-0472">Membrane</keyword>
<feature type="transmembrane region" description="Helical" evidence="8">
    <location>
        <begin position="147"/>
        <end position="168"/>
    </location>
</feature>
<dbReference type="EMBL" id="FUZU01000003">
    <property type="protein sequence ID" value="SKC82774.1"/>
    <property type="molecule type" value="Genomic_DNA"/>
</dbReference>
<evidence type="ECO:0000256" key="3">
    <source>
        <dbReference type="ARBA" id="ARBA00022475"/>
    </source>
</evidence>
<comment type="subcellular location">
    <subcellularLocation>
        <location evidence="1">Cell membrane</location>
        <topology evidence="1">Multi-pass membrane protein</topology>
    </subcellularLocation>
</comment>
<accession>A0A1T5M431</accession>
<feature type="transmembrane region" description="Helical" evidence="8">
    <location>
        <begin position="174"/>
        <end position="192"/>
    </location>
</feature>
<dbReference type="InterPro" id="IPR000109">
    <property type="entry name" value="POT_fam"/>
</dbReference>
<keyword evidence="2" id="KW-0813">Transport</keyword>
<dbReference type="CDD" id="cd17346">
    <property type="entry name" value="MFS_DtpA_like"/>
    <property type="match status" value="1"/>
</dbReference>
<keyword evidence="4 8" id="KW-0812">Transmembrane</keyword>
<dbReference type="SUPFAM" id="SSF103473">
    <property type="entry name" value="MFS general substrate transporter"/>
    <property type="match status" value="1"/>
</dbReference>
<protein>
    <submittedName>
        <fullName evidence="10">Proton-dependent oligopeptide transporter, POT family</fullName>
    </submittedName>
</protein>
<feature type="transmembrane region" description="Helical" evidence="8">
    <location>
        <begin position="394"/>
        <end position="416"/>
    </location>
</feature>
<keyword evidence="5" id="KW-0653">Protein transport</keyword>
<feature type="transmembrane region" description="Helical" evidence="8">
    <location>
        <begin position="224"/>
        <end position="245"/>
    </location>
</feature>
<dbReference type="InterPro" id="IPR005279">
    <property type="entry name" value="Dipep/tripep_permease"/>
</dbReference>
<dbReference type="PANTHER" id="PTHR23517">
    <property type="entry name" value="RESISTANCE PROTEIN MDTM, PUTATIVE-RELATED-RELATED"/>
    <property type="match status" value="1"/>
</dbReference>
<evidence type="ECO:0000313" key="10">
    <source>
        <dbReference type="EMBL" id="SKC82774.1"/>
    </source>
</evidence>
<keyword evidence="3" id="KW-1003">Cell membrane</keyword>
<evidence type="ECO:0000256" key="2">
    <source>
        <dbReference type="ARBA" id="ARBA00022448"/>
    </source>
</evidence>
<dbReference type="PROSITE" id="PS50850">
    <property type="entry name" value="MFS"/>
    <property type="match status" value="1"/>
</dbReference>
<evidence type="ECO:0000313" key="11">
    <source>
        <dbReference type="Proteomes" id="UP000190961"/>
    </source>
</evidence>
<dbReference type="RefSeq" id="WP_079688807.1">
    <property type="nucleotide sequence ID" value="NZ_FUZU01000003.1"/>
</dbReference>
<feature type="transmembrane region" description="Helical" evidence="8">
    <location>
        <begin position="285"/>
        <end position="302"/>
    </location>
</feature>
<dbReference type="NCBIfam" id="TIGR00924">
    <property type="entry name" value="yjdL_sub1_fam"/>
    <property type="match status" value="1"/>
</dbReference>
<evidence type="ECO:0000256" key="8">
    <source>
        <dbReference type="SAM" id="Phobius"/>
    </source>
</evidence>
<dbReference type="InterPro" id="IPR050171">
    <property type="entry name" value="MFS_Transporters"/>
</dbReference>
<feature type="transmembrane region" description="Helical" evidence="8">
    <location>
        <begin position="334"/>
        <end position="354"/>
    </location>
</feature>
<dbReference type="InterPro" id="IPR036259">
    <property type="entry name" value="MFS_trans_sf"/>
</dbReference>